<dbReference type="PANTHER" id="PTHR47718">
    <property type="entry name" value="OS01G0519700 PROTEIN"/>
    <property type="match status" value="1"/>
</dbReference>
<comment type="caution">
    <text evidence="1">The sequence shown here is derived from an EMBL/GenBank/DDBJ whole genome shotgun (WGS) entry which is preliminary data.</text>
</comment>
<evidence type="ECO:0008006" key="3">
    <source>
        <dbReference type="Google" id="ProtNLM"/>
    </source>
</evidence>
<organism evidence="1 2">
    <name type="scientific">Arachis hypogaea</name>
    <name type="common">Peanut</name>
    <dbReference type="NCBI Taxonomy" id="3818"/>
    <lineage>
        <taxon>Eukaryota</taxon>
        <taxon>Viridiplantae</taxon>
        <taxon>Streptophyta</taxon>
        <taxon>Embryophyta</taxon>
        <taxon>Tracheophyta</taxon>
        <taxon>Spermatophyta</taxon>
        <taxon>Magnoliopsida</taxon>
        <taxon>eudicotyledons</taxon>
        <taxon>Gunneridae</taxon>
        <taxon>Pentapetalae</taxon>
        <taxon>rosids</taxon>
        <taxon>fabids</taxon>
        <taxon>Fabales</taxon>
        <taxon>Fabaceae</taxon>
        <taxon>Papilionoideae</taxon>
        <taxon>50 kb inversion clade</taxon>
        <taxon>dalbergioids sensu lato</taxon>
        <taxon>Dalbergieae</taxon>
        <taxon>Pterocarpus clade</taxon>
        <taxon>Arachis</taxon>
    </lineage>
</organism>
<gene>
    <name evidence="1" type="ORF">Ahy_B01g055749</name>
</gene>
<proteinExistence type="predicted"/>
<dbReference type="AlphaFoldDB" id="A0A445AWY7"/>
<name>A0A445AWY7_ARAHY</name>
<dbReference type="EMBL" id="SDMP01000011">
    <property type="protein sequence ID" value="RYR30955.1"/>
    <property type="molecule type" value="Genomic_DNA"/>
</dbReference>
<accession>A0A445AWY7</accession>
<protein>
    <recommendedName>
        <fullName evidence="3">Protein FAR1-RELATED SEQUENCE</fullName>
    </recommendedName>
</protein>
<evidence type="ECO:0000313" key="1">
    <source>
        <dbReference type="EMBL" id="RYR30955.1"/>
    </source>
</evidence>
<reference evidence="1 2" key="1">
    <citation type="submission" date="2019-01" db="EMBL/GenBank/DDBJ databases">
        <title>Sequencing of cultivated peanut Arachis hypogaea provides insights into genome evolution and oil improvement.</title>
        <authorList>
            <person name="Chen X."/>
        </authorList>
    </citation>
    <scope>NUCLEOTIDE SEQUENCE [LARGE SCALE GENOMIC DNA]</scope>
    <source>
        <strain evidence="2">cv. Fuhuasheng</strain>
        <tissue evidence="1">Leaves</tissue>
    </source>
</reference>
<sequence length="108" mass="12069">MTGKWMISRVEVSHSHPLNPKLSGIFSANRQLSMHQNDQAGIRSSKTYQALPNAAGGPANLTFTEKDVRNYISRHLRIFVDETDPKEYDMPFGSFVGVNYHGMSTLLG</sequence>
<evidence type="ECO:0000313" key="2">
    <source>
        <dbReference type="Proteomes" id="UP000289738"/>
    </source>
</evidence>
<keyword evidence="2" id="KW-1185">Reference proteome</keyword>
<dbReference type="Proteomes" id="UP000289738">
    <property type="component" value="Chromosome B01"/>
</dbReference>